<dbReference type="Proteomes" id="UP000221222">
    <property type="component" value="Unassembled WGS sequence"/>
</dbReference>
<evidence type="ECO:0000256" key="2">
    <source>
        <dbReference type="ARBA" id="ARBA00022827"/>
    </source>
</evidence>
<dbReference type="SUPFAM" id="SSF51905">
    <property type="entry name" value="FAD/NAD(P)-binding domain"/>
    <property type="match status" value="2"/>
</dbReference>
<evidence type="ECO:0000313" key="7">
    <source>
        <dbReference type="EMBL" id="PHO17567.1"/>
    </source>
</evidence>
<dbReference type="Proteomes" id="UP000262712">
    <property type="component" value="Chromosome"/>
</dbReference>
<dbReference type="InterPro" id="IPR052541">
    <property type="entry name" value="SQRD"/>
</dbReference>
<dbReference type="SUPFAM" id="SSF55424">
    <property type="entry name" value="FAD/NAD-linked reductases, dimerisation (C-terminal) domain"/>
    <property type="match status" value="1"/>
</dbReference>
<dbReference type="InterPro" id="IPR049386">
    <property type="entry name" value="FCSD_central"/>
</dbReference>
<sequence>MIRRDFFKYSIFTAALLTTNSAIASIPNKNRKSKIVICGAGFAGLTCAKNLKQLNNINVTLIEKNNNFSSCPFSNLWLGDVGNISYEDLNYDYYKTIEKNNFNFINEEIIKIDKNKKLVYTTKNIIEYEYLILTLGIDYNYEKIFKNKKKIQECKIKAPAALKPGSEHLALKRMIKNFKSGNFIISIPNGAYKCPPAPYERACIIANYFKENNIKGKVVILDPRDKPAAKPYKFLEAFKKYYKNYIIYKPYSQFKDVDFIKKKITYKNFDENQIEYINKKIDFEEANIIPPNQANSLIKKSNLEVDEMGWAKLKKPTFRSTSSEDIYILGDSQGEYSFAKSAQMANSCAYIVSEEIVSRIKNKSFDYKNNMPGNVCYSMITKNKAVSITHNFKYKDTFIPSYEISEISHDVADAAKGWYFGLINDILEI</sequence>
<evidence type="ECO:0000259" key="5">
    <source>
        <dbReference type="Pfam" id="PF21706"/>
    </source>
</evidence>
<feature type="signal peptide" evidence="3">
    <location>
        <begin position="1"/>
        <end position="24"/>
    </location>
</feature>
<proteinExistence type="predicted"/>
<dbReference type="Pfam" id="PF21706">
    <property type="entry name" value="FCSD_central"/>
    <property type="match status" value="1"/>
</dbReference>
<dbReference type="RefSeq" id="WP_099342924.1">
    <property type="nucleotide sequence ID" value="NZ_CP032098.1"/>
</dbReference>
<dbReference type="InterPro" id="IPR036188">
    <property type="entry name" value="FAD/NAD-bd_sf"/>
</dbReference>
<reference evidence="6 9" key="2">
    <citation type="submission" date="2018-08" db="EMBL/GenBank/DDBJ databases">
        <title>Complete genome of the Arcobacter molluscorum type strain LMG 25693.</title>
        <authorList>
            <person name="Miller W.G."/>
            <person name="Yee E."/>
            <person name="Bono J.L."/>
        </authorList>
    </citation>
    <scope>NUCLEOTIDE SEQUENCE [LARGE SCALE GENOMIC DNA]</scope>
    <source>
        <strain evidence="6 9">CECT 7696</strain>
    </source>
</reference>
<evidence type="ECO:0000313" key="6">
    <source>
        <dbReference type="EMBL" id="AXX91481.1"/>
    </source>
</evidence>
<keyword evidence="8" id="KW-1185">Reference proteome</keyword>
<reference evidence="7 8" key="1">
    <citation type="submission" date="2017-09" db="EMBL/GenBank/DDBJ databases">
        <title>Arcobacter canalis sp. nov., a new species isolated from a water canal contaminated with urban sewage.</title>
        <authorList>
            <person name="Perez-Cataluna A."/>
            <person name="Salas-Masso N."/>
            <person name="Figueras M.J."/>
        </authorList>
    </citation>
    <scope>NUCLEOTIDE SEQUENCE [LARGE SCALE GENOMIC DNA]</scope>
    <source>
        <strain evidence="7 8">F98-3</strain>
    </source>
</reference>
<dbReference type="PANTHER" id="PTHR43755:SF1">
    <property type="entry name" value="FAD-DEPENDENT PYRIDINE NUCLEOTIDE-DISULPHIDE OXIDOREDUCTASE"/>
    <property type="match status" value="1"/>
</dbReference>
<dbReference type="Pfam" id="PF07992">
    <property type="entry name" value="Pyr_redox_2"/>
    <property type="match status" value="1"/>
</dbReference>
<keyword evidence="1" id="KW-0285">Flavoprotein</keyword>
<keyword evidence="3" id="KW-0732">Signal</keyword>
<dbReference type="InterPro" id="IPR016156">
    <property type="entry name" value="FAD/NAD-linked_Rdtase_dimer_sf"/>
</dbReference>
<dbReference type="PANTHER" id="PTHR43755">
    <property type="match status" value="1"/>
</dbReference>
<feature type="chain" id="PRO_5044573546" evidence="3">
    <location>
        <begin position="25"/>
        <end position="429"/>
    </location>
</feature>
<dbReference type="InterPro" id="IPR023753">
    <property type="entry name" value="FAD/NAD-binding_dom"/>
</dbReference>
<evidence type="ECO:0000313" key="9">
    <source>
        <dbReference type="Proteomes" id="UP000262712"/>
    </source>
</evidence>
<dbReference type="GO" id="GO:0016491">
    <property type="term" value="F:oxidoreductase activity"/>
    <property type="evidence" value="ECO:0007669"/>
    <property type="project" value="InterPro"/>
</dbReference>
<keyword evidence="2" id="KW-0274">FAD</keyword>
<organism evidence="7 8">
    <name type="scientific">Malaciobacter molluscorum LMG 25693</name>
    <dbReference type="NCBI Taxonomy" id="870501"/>
    <lineage>
        <taxon>Bacteria</taxon>
        <taxon>Pseudomonadati</taxon>
        <taxon>Campylobacterota</taxon>
        <taxon>Epsilonproteobacteria</taxon>
        <taxon>Campylobacterales</taxon>
        <taxon>Arcobacteraceae</taxon>
        <taxon>Malaciobacter</taxon>
    </lineage>
</organism>
<dbReference type="EMBL" id="NXFY01000015">
    <property type="protein sequence ID" value="PHO17567.1"/>
    <property type="molecule type" value="Genomic_DNA"/>
</dbReference>
<gene>
    <name evidence="6" type="ORF">AMOL_0465</name>
    <name evidence="7" type="ORF">CPU12_09725</name>
</gene>
<dbReference type="KEGG" id="amol:AMOL_0465"/>
<evidence type="ECO:0000313" key="8">
    <source>
        <dbReference type="Proteomes" id="UP000221222"/>
    </source>
</evidence>
<dbReference type="Gene3D" id="3.50.50.60">
    <property type="entry name" value="FAD/NAD(P)-binding domain"/>
    <property type="match status" value="2"/>
</dbReference>
<evidence type="ECO:0000256" key="1">
    <source>
        <dbReference type="ARBA" id="ARBA00022630"/>
    </source>
</evidence>
<evidence type="ECO:0000259" key="4">
    <source>
        <dbReference type="Pfam" id="PF07992"/>
    </source>
</evidence>
<evidence type="ECO:0000256" key="3">
    <source>
        <dbReference type="SAM" id="SignalP"/>
    </source>
</evidence>
<feature type="domain" description="Sulfide dehydrogenase [flavocytochrome c] flavoprotein chain central" evidence="5">
    <location>
        <begin position="171"/>
        <end position="277"/>
    </location>
</feature>
<name>A0A2G1DGF9_9BACT</name>
<feature type="domain" description="FAD/NAD(P)-binding" evidence="4">
    <location>
        <begin position="34"/>
        <end position="136"/>
    </location>
</feature>
<accession>A0A2G1DGF9</accession>
<dbReference type="EMBL" id="CP032098">
    <property type="protein sequence ID" value="AXX91481.1"/>
    <property type="molecule type" value="Genomic_DNA"/>
</dbReference>
<protein>
    <submittedName>
        <fullName evidence="6">NAD(P)/FAD-dependent oxidoreductase</fullName>
    </submittedName>
</protein>
<dbReference type="AlphaFoldDB" id="A0A2G1DGF9"/>